<evidence type="ECO:0000313" key="3">
    <source>
        <dbReference type="Proteomes" id="UP000094526"/>
    </source>
</evidence>
<accession>A0A1C1CZM2</accession>
<comment type="caution">
    <text evidence="2">The sequence shown here is derived from an EMBL/GenBank/DDBJ whole genome shotgun (WGS) entry which is preliminary data.</text>
</comment>
<keyword evidence="3" id="KW-1185">Reference proteome</keyword>
<name>A0A1C1CZM2_9EURO</name>
<dbReference type="AlphaFoldDB" id="A0A1C1CZM2"/>
<proteinExistence type="predicted"/>
<sequence>MTIIVSGGFMSPFVPCARASCGPATDGPADAGQMCTGWIDAQRQLTRRGSSGGTDSFLSDLLGGIDKASSSSPRAVQTGFSNSHLDGSATSPYSQRIASRHSLVDQWIPSGGTLSTNDLRGRRRNSGACSNPDCTSVLVMSRPKSDATTPTEKKVREIVSILSDT</sequence>
<dbReference type="Proteomes" id="UP000094526">
    <property type="component" value="Unassembled WGS sequence"/>
</dbReference>
<evidence type="ECO:0000313" key="2">
    <source>
        <dbReference type="EMBL" id="OCT53891.1"/>
    </source>
</evidence>
<feature type="region of interest" description="Disordered" evidence="1">
    <location>
        <begin position="112"/>
        <end position="132"/>
    </location>
</feature>
<protein>
    <submittedName>
        <fullName evidence="2">Uncharacterized protein</fullName>
    </submittedName>
</protein>
<gene>
    <name evidence="2" type="ORF">CLCR_10922</name>
</gene>
<dbReference type="VEuPathDB" id="FungiDB:CLCR_10922"/>
<organism evidence="2 3">
    <name type="scientific">Cladophialophora carrionii</name>
    <dbReference type="NCBI Taxonomy" id="86049"/>
    <lineage>
        <taxon>Eukaryota</taxon>
        <taxon>Fungi</taxon>
        <taxon>Dikarya</taxon>
        <taxon>Ascomycota</taxon>
        <taxon>Pezizomycotina</taxon>
        <taxon>Eurotiomycetes</taxon>
        <taxon>Chaetothyriomycetidae</taxon>
        <taxon>Chaetothyriales</taxon>
        <taxon>Herpotrichiellaceae</taxon>
        <taxon>Cladophialophora</taxon>
    </lineage>
</organism>
<evidence type="ECO:0000256" key="1">
    <source>
        <dbReference type="SAM" id="MobiDB-lite"/>
    </source>
</evidence>
<feature type="region of interest" description="Disordered" evidence="1">
    <location>
        <begin position="68"/>
        <end position="91"/>
    </location>
</feature>
<dbReference type="EMBL" id="LGRB01000008">
    <property type="protein sequence ID" value="OCT53891.1"/>
    <property type="molecule type" value="Genomic_DNA"/>
</dbReference>
<reference evidence="3" key="1">
    <citation type="submission" date="2015-07" db="EMBL/GenBank/DDBJ databases">
        <authorList>
            <person name="Teixeira M.M."/>
            <person name="Souza R.C."/>
            <person name="Almeida L.G."/>
            <person name="Vicente V.A."/>
            <person name="de Hoog S."/>
            <person name="Bocca A.L."/>
            <person name="de Almeida S.R."/>
            <person name="Vasconcelos A.T."/>
            <person name="Felipe M.S."/>
        </authorList>
    </citation>
    <scope>NUCLEOTIDE SEQUENCE [LARGE SCALE GENOMIC DNA]</scope>
    <source>
        <strain evidence="3">KSF</strain>
    </source>
</reference>